<keyword evidence="1" id="KW-0805">Transcription regulation</keyword>
<reference evidence="6 7" key="1">
    <citation type="journal article" date="2015" name="Int. J. Syst. Evol. Microbiol.">
        <title>Micromonospora costi sp. nov., isolated from a leaf of Costus speciosus.</title>
        <authorList>
            <person name="Thawai C."/>
        </authorList>
    </citation>
    <scope>NUCLEOTIDE SEQUENCE [LARGE SCALE GENOMIC DNA]</scope>
    <source>
        <strain evidence="6 7">CS1-12</strain>
    </source>
</reference>
<comment type="caution">
    <text evidence="6">The sequence shown here is derived from an EMBL/GenBank/DDBJ whole genome shotgun (WGS) entry which is preliminary data.</text>
</comment>
<dbReference type="Gene3D" id="1.10.10.60">
    <property type="entry name" value="Homeodomain-like"/>
    <property type="match status" value="1"/>
</dbReference>
<evidence type="ECO:0000256" key="3">
    <source>
        <dbReference type="ARBA" id="ARBA00023163"/>
    </source>
</evidence>
<keyword evidence="3" id="KW-0804">Transcription</keyword>
<dbReference type="SUPFAM" id="SSF52317">
    <property type="entry name" value="Class I glutamine amidotransferase-like"/>
    <property type="match status" value="1"/>
</dbReference>
<dbReference type="PROSITE" id="PS01124">
    <property type="entry name" value="HTH_ARAC_FAMILY_2"/>
    <property type="match status" value="1"/>
</dbReference>
<protein>
    <submittedName>
        <fullName evidence="6">Transcriptional regulator FtrA</fullName>
    </submittedName>
</protein>
<dbReference type="PROSITE" id="PS00041">
    <property type="entry name" value="HTH_ARAC_FAMILY_1"/>
    <property type="match status" value="1"/>
</dbReference>
<evidence type="ECO:0000313" key="7">
    <source>
        <dbReference type="Proteomes" id="UP000279968"/>
    </source>
</evidence>
<accession>A0A3B0AID4</accession>
<sequence>MDRSVAVLAYPGMSVFETGIVTEVFGLPRPEFDVDWYDLRVCAERPGPVPVVGGAALHTPYGLDALAAARTVIVPGVPDVAAEPSPELVTALRRAHRQGARIMSICSGAFALAGAGLLDGRRATTHWQYADLLARRYPRVRVDPDVLYLDEGDLLTSAGSAAGLDLCVHLVRRDHGAAIANAVARRLVIPPHRDGGQAQFIEAPVPADPDDDRIAGSITWALAHLGEPLTVARLAAQAHMSDRTYLRHFARATGTSPIRWLVDQRVRASLALLETTDVPVERIAATVGFDSPVTYRHHFGRAMRTSPSAYRRAFRATATPRDDAMPGDGATPRDGATDQAGA</sequence>
<proteinExistence type="predicted"/>
<keyword evidence="2" id="KW-0238">DNA-binding</keyword>
<dbReference type="Proteomes" id="UP000279968">
    <property type="component" value="Unassembled WGS sequence"/>
</dbReference>
<dbReference type="PANTHER" id="PTHR43130:SF3">
    <property type="entry name" value="HTH-TYPE TRANSCRIPTIONAL REGULATOR RV1931C"/>
    <property type="match status" value="1"/>
</dbReference>
<dbReference type="EMBL" id="RBAN01000001">
    <property type="protein sequence ID" value="RKN59127.1"/>
    <property type="molecule type" value="Genomic_DNA"/>
</dbReference>
<dbReference type="SMART" id="SM00342">
    <property type="entry name" value="HTH_ARAC"/>
    <property type="match status" value="1"/>
</dbReference>
<dbReference type="GO" id="GO:0043565">
    <property type="term" value="F:sequence-specific DNA binding"/>
    <property type="evidence" value="ECO:0007669"/>
    <property type="project" value="InterPro"/>
</dbReference>
<evidence type="ECO:0000256" key="1">
    <source>
        <dbReference type="ARBA" id="ARBA00023015"/>
    </source>
</evidence>
<evidence type="ECO:0000313" key="6">
    <source>
        <dbReference type="EMBL" id="RKN59127.1"/>
    </source>
</evidence>
<dbReference type="Gene3D" id="3.40.50.880">
    <property type="match status" value="1"/>
</dbReference>
<gene>
    <name evidence="6" type="primary">ftrA</name>
    <name evidence="6" type="ORF">D7193_05550</name>
</gene>
<dbReference type="SUPFAM" id="SSF46689">
    <property type="entry name" value="Homeodomain-like"/>
    <property type="match status" value="2"/>
</dbReference>
<keyword evidence="7" id="KW-1185">Reference proteome</keyword>
<dbReference type="OrthoDB" id="4110300at2"/>
<dbReference type="InterPro" id="IPR018062">
    <property type="entry name" value="HTH_AraC-typ_CS"/>
</dbReference>
<dbReference type="InterPro" id="IPR052158">
    <property type="entry name" value="INH-QAR"/>
</dbReference>
<evidence type="ECO:0000256" key="4">
    <source>
        <dbReference type="SAM" id="MobiDB-lite"/>
    </source>
</evidence>
<dbReference type="Pfam" id="PF01965">
    <property type="entry name" value="DJ-1_PfpI"/>
    <property type="match status" value="1"/>
</dbReference>
<dbReference type="GO" id="GO:0003700">
    <property type="term" value="F:DNA-binding transcription factor activity"/>
    <property type="evidence" value="ECO:0007669"/>
    <property type="project" value="InterPro"/>
</dbReference>
<evidence type="ECO:0000256" key="2">
    <source>
        <dbReference type="ARBA" id="ARBA00023125"/>
    </source>
</evidence>
<name>A0A3B0AID4_9ACTN</name>
<dbReference type="NCBIfam" id="NF006902">
    <property type="entry name" value="PRK09393.1"/>
    <property type="match status" value="1"/>
</dbReference>
<dbReference type="Pfam" id="PF12833">
    <property type="entry name" value="HTH_18"/>
    <property type="match status" value="1"/>
</dbReference>
<dbReference type="InterPro" id="IPR018060">
    <property type="entry name" value="HTH_AraC"/>
</dbReference>
<feature type="domain" description="HTH araC/xylS-type" evidence="5">
    <location>
        <begin position="215"/>
        <end position="313"/>
    </location>
</feature>
<evidence type="ECO:0000259" key="5">
    <source>
        <dbReference type="PROSITE" id="PS01124"/>
    </source>
</evidence>
<dbReference type="PANTHER" id="PTHR43130">
    <property type="entry name" value="ARAC-FAMILY TRANSCRIPTIONAL REGULATOR"/>
    <property type="match status" value="1"/>
</dbReference>
<feature type="region of interest" description="Disordered" evidence="4">
    <location>
        <begin position="317"/>
        <end position="342"/>
    </location>
</feature>
<organism evidence="6 7">
    <name type="scientific">Micromonospora costi</name>
    <dbReference type="NCBI Taxonomy" id="1530042"/>
    <lineage>
        <taxon>Bacteria</taxon>
        <taxon>Bacillati</taxon>
        <taxon>Actinomycetota</taxon>
        <taxon>Actinomycetes</taxon>
        <taxon>Micromonosporales</taxon>
        <taxon>Micromonosporaceae</taxon>
        <taxon>Micromonospora</taxon>
    </lineage>
</organism>
<dbReference type="AlphaFoldDB" id="A0A3B0AID4"/>
<dbReference type="InterPro" id="IPR002818">
    <property type="entry name" value="DJ-1/PfpI"/>
</dbReference>
<dbReference type="InterPro" id="IPR009057">
    <property type="entry name" value="Homeodomain-like_sf"/>
</dbReference>
<dbReference type="InterPro" id="IPR029062">
    <property type="entry name" value="Class_I_gatase-like"/>
</dbReference>
<dbReference type="CDD" id="cd03137">
    <property type="entry name" value="GATase1_AraC_1"/>
    <property type="match status" value="1"/>
</dbReference>